<accession>A0A1Q8YK92</accession>
<dbReference type="Gene3D" id="3.40.50.150">
    <property type="entry name" value="Vaccinia Virus protein VP39"/>
    <property type="match status" value="1"/>
</dbReference>
<dbReference type="EMBL" id="MSYM01000004">
    <property type="protein sequence ID" value="OLP08349.1"/>
    <property type="molecule type" value="Genomic_DNA"/>
</dbReference>
<dbReference type="AlphaFoldDB" id="A0A1Q8YK92"/>
<keyword evidence="2" id="KW-1185">Reference proteome</keyword>
<evidence type="ECO:0000313" key="1">
    <source>
        <dbReference type="EMBL" id="OLP08349.1"/>
    </source>
</evidence>
<proteinExistence type="predicted"/>
<reference evidence="1 2" key="1">
    <citation type="submission" date="2017-01" db="EMBL/GenBank/DDBJ databases">
        <title>Genome sequence of Rhodoferax antarcticus ANT.BR, a psychrophilic purple nonsulfur bacterium from an Antarctic microbial mat.</title>
        <authorList>
            <person name="Baker J."/>
            <person name="Riester C."/>
            <person name="Skinner B."/>
            <person name="Newell A."/>
            <person name="Swingley W."/>
            <person name="Madigan M."/>
            <person name="Jung D."/>
            <person name="Asao M."/>
            <person name="Chen M."/>
            <person name="Loughlin P."/>
            <person name="Pan H."/>
            <person name="Lin S."/>
            <person name="Li N."/>
            <person name="Shaw J."/>
            <person name="Prado M."/>
            <person name="Sherman C."/>
            <person name="Li X."/>
            <person name="Tang J."/>
            <person name="Blankenship R."/>
            <person name="Zhao T."/>
            <person name="Touchman J."/>
            <person name="Sattley M."/>
        </authorList>
    </citation>
    <scope>NUCLEOTIDE SEQUENCE [LARGE SCALE GENOMIC DNA]</scope>
    <source>
        <strain evidence="1 2">ANT.BR</strain>
    </source>
</reference>
<gene>
    <name evidence="1" type="ORF">BLL52_0351</name>
</gene>
<dbReference type="STRING" id="81479.RA876_15755"/>
<dbReference type="CDD" id="cd02440">
    <property type="entry name" value="AdoMet_MTases"/>
    <property type="match status" value="1"/>
</dbReference>
<organism evidence="1 2">
    <name type="scientific">Rhodoferax antarcticus ANT.BR</name>
    <dbReference type="NCBI Taxonomy" id="1111071"/>
    <lineage>
        <taxon>Bacteria</taxon>
        <taxon>Pseudomonadati</taxon>
        <taxon>Pseudomonadota</taxon>
        <taxon>Betaproteobacteria</taxon>
        <taxon>Burkholderiales</taxon>
        <taxon>Comamonadaceae</taxon>
        <taxon>Rhodoferax</taxon>
    </lineage>
</organism>
<dbReference type="Pfam" id="PF01135">
    <property type="entry name" value="PCMT"/>
    <property type="match status" value="1"/>
</dbReference>
<dbReference type="Proteomes" id="UP000185911">
    <property type="component" value="Unassembled WGS sequence"/>
</dbReference>
<protein>
    <submittedName>
        <fullName evidence="1">Methyltransferase type 11</fullName>
    </submittedName>
</protein>
<dbReference type="InterPro" id="IPR029063">
    <property type="entry name" value="SAM-dependent_MTases_sf"/>
</dbReference>
<dbReference type="GO" id="GO:0032259">
    <property type="term" value="P:methylation"/>
    <property type="evidence" value="ECO:0007669"/>
    <property type="project" value="UniProtKB-KW"/>
</dbReference>
<keyword evidence="1" id="KW-0808">Transferase</keyword>
<comment type="caution">
    <text evidence="1">The sequence shown here is derived from an EMBL/GenBank/DDBJ whole genome shotgun (WGS) entry which is preliminary data.</text>
</comment>
<name>A0A1Q8YK92_9BURK</name>
<dbReference type="RefSeq" id="WP_075584993.1">
    <property type="nucleotide sequence ID" value="NZ_MSYM01000004.1"/>
</dbReference>
<dbReference type="SUPFAM" id="SSF53335">
    <property type="entry name" value="S-adenosyl-L-methionine-dependent methyltransferases"/>
    <property type="match status" value="1"/>
</dbReference>
<keyword evidence="1" id="KW-0489">Methyltransferase</keyword>
<dbReference type="GO" id="GO:0008168">
    <property type="term" value="F:methyltransferase activity"/>
    <property type="evidence" value="ECO:0007669"/>
    <property type="project" value="UniProtKB-KW"/>
</dbReference>
<sequence length="203" mass="21411">MLPQTNRQMALDQYRLRANFYDAELAAFEPVRRKAIAGLQLQPGNTVLDVGCGTGLSLESLQQGVGSQGTIVGIEQSPEMFALAHRRVARHKWRNVTLENAPAESSTVGCRADSALFLFTHDILRYPDGIRHLGSEAQARRTGGGCRPAMEFAVGLANLLAGAAVGNVFDNLSGRSGAALGPFGTAGGRHAAAALTTAGCLYC</sequence>
<evidence type="ECO:0000313" key="2">
    <source>
        <dbReference type="Proteomes" id="UP000185911"/>
    </source>
</evidence>